<evidence type="ECO:0000256" key="8">
    <source>
        <dbReference type="ARBA" id="ARBA00023136"/>
    </source>
</evidence>
<keyword evidence="5" id="KW-0547">Nucleotide-binding</keyword>
<dbReference type="Pfam" id="PF01061">
    <property type="entry name" value="ABC2_membrane"/>
    <property type="match status" value="1"/>
</dbReference>
<dbReference type="SUPFAM" id="SSF52540">
    <property type="entry name" value="P-loop containing nucleoside triphosphate hydrolases"/>
    <property type="match status" value="1"/>
</dbReference>
<dbReference type="Gene3D" id="3.40.50.300">
    <property type="entry name" value="P-loop containing nucleotide triphosphate hydrolases"/>
    <property type="match status" value="1"/>
</dbReference>
<dbReference type="Pfam" id="PF19055">
    <property type="entry name" value="ABC2_membrane_7"/>
    <property type="match status" value="1"/>
</dbReference>
<dbReference type="PANTHER" id="PTHR48041">
    <property type="entry name" value="ABC TRANSPORTER G FAMILY MEMBER 28"/>
    <property type="match status" value="1"/>
</dbReference>
<keyword evidence="6" id="KW-0067">ATP-binding</keyword>
<organism evidence="11 12">
    <name type="scientific">Parthenolecanium corni</name>
    <dbReference type="NCBI Taxonomy" id="536013"/>
    <lineage>
        <taxon>Eukaryota</taxon>
        <taxon>Metazoa</taxon>
        <taxon>Ecdysozoa</taxon>
        <taxon>Arthropoda</taxon>
        <taxon>Hexapoda</taxon>
        <taxon>Insecta</taxon>
        <taxon>Pterygota</taxon>
        <taxon>Neoptera</taxon>
        <taxon>Paraneoptera</taxon>
        <taxon>Hemiptera</taxon>
        <taxon>Sternorrhyncha</taxon>
        <taxon>Coccoidea</taxon>
        <taxon>Coccidae</taxon>
        <taxon>Parthenolecanium</taxon>
    </lineage>
</organism>
<keyword evidence="7 9" id="KW-1133">Transmembrane helix</keyword>
<dbReference type="InterPro" id="IPR003439">
    <property type="entry name" value="ABC_transporter-like_ATP-bd"/>
</dbReference>
<dbReference type="InterPro" id="IPR013525">
    <property type="entry name" value="ABC2_TM"/>
</dbReference>
<keyword evidence="3" id="KW-0813">Transport</keyword>
<dbReference type="GO" id="GO:0005886">
    <property type="term" value="C:plasma membrane"/>
    <property type="evidence" value="ECO:0007669"/>
    <property type="project" value="TreeGrafter"/>
</dbReference>
<evidence type="ECO:0000256" key="5">
    <source>
        <dbReference type="ARBA" id="ARBA00022741"/>
    </source>
</evidence>
<dbReference type="InterPro" id="IPR003593">
    <property type="entry name" value="AAA+_ATPase"/>
</dbReference>
<dbReference type="InterPro" id="IPR050352">
    <property type="entry name" value="ABCG_transporters"/>
</dbReference>
<comment type="caution">
    <text evidence="11">The sequence shown here is derived from an EMBL/GenBank/DDBJ whole genome shotgun (WGS) entry which is preliminary data.</text>
</comment>
<evidence type="ECO:0000313" key="11">
    <source>
        <dbReference type="EMBL" id="KAK7591170.1"/>
    </source>
</evidence>
<proteinExistence type="inferred from homology"/>
<feature type="transmembrane region" description="Helical" evidence="9">
    <location>
        <begin position="335"/>
        <end position="355"/>
    </location>
</feature>
<dbReference type="PANTHER" id="PTHR48041:SF105">
    <property type="entry name" value="FI02074P"/>
    <property type="match status" value="1"/>
</dbReference>
<dbReference type="Proteomes" id="UP001367676">
    <property type="component" value="Unassembled WGS sequence"/>
</dbReference>
<name>A0AAN9THC2_9HEMI</name>
<keyword evidence="4 9" id="KW-0812">Transmembrane</keyword>
<feature type="transmembrane region" description="Helical" evidence="9">
    <location>
        <begin position="414"/>
        <end position="433"/>
    </location>
</feature>
<evidence type="ECO:0000256" key="1">
    <source>
        <dbReference type="ARBA" id="ARBA00004141"/>
    </source>
</evidence>
<evidence type="ECO:0000313" key="12">
    <source>
        <dbReference type="Proteomes" id="UP001367676"/>
    </source>
</evidence>
<feature type="transmembrane region" description="Helical" evidence="9">
    <location>
        <begin position="527"/>
        <end position="549"/>
    </location>
</feature>
<comment type="similarity">
    <text evidence="2">Belongs to the ABC transporter superfamily. ABCG family. Eye pigment precursor importer (TC 3.A.1.204) subfamily.</text>
</comment>
<feature type="transmembrane region" description="Helical" evidence="9">
    <location>
        <begin position="301"/>
        <end position="323"/>
    </location>
</feature>
<keyword evidence="12" id="KW-1185">Reference proteome</keyword>
<dbReference type="GO" id="GO:0016887">
    <property type="term" value="F:ATP hydrolysis activity"/>
    <property type="evidence" value="ECO:0007669"/>
    <property type="project" value="InterPro"/>
</dbReference>
<dbReference type="EMBL" id="JBBCAQ010000022">
    <property type="protein sequence ID" value="KAK7591170.1"/>
    <property type="molecule type" value="Genomic_DNA"/>
</dbReference>
<accession>A0AAN9THC2</accession>
<evidence type="ECO:0000256" key="6">
    <source>
        <dbReference type="ARBA" id="ARBA00022840"/>
    </source>
</evidence>
<sequence length="573" mass="65188">MGPSGAGKTTLMNILIGYVNNGVGGTILTNNNPRNLYYFNKLSCYIMQEDLLRPNLTVFESMLIASHLKVGRELNEEDKIQSVEEIMACMGLEKCRDVRTNKLSGGQRKRTSIALELVNNPPVIFLDEPTTGLDTVTTTQVLELLKDLARQGRTVVCTLHQPSSSLFYMLDHVYFVANGNCVYQGAPSQLVPFLSNVGLVCKSTYNPADYILEILDNNTIRDLSQEIQNGKLIKCEDSEMERKPHKTIGKKNTLAVIPAVFSRENSTEKKERLRFPVGFMEQFFILYKRKIKIQRRDTLSIWIQFLHHLFSAVLLGVIFYGVGNDGSRPFDNFKFCISVLIFFMYTFTMAPVLLMPDEVKLLEREYFNRWYSLKAYYMVTLVSSLIPLLIFGTMFQVIVYVLTDQPRDGLLRFFNFWLTGILSACISEGLGVLVGSVCGSATGSIITPMMLVPACVVAVYGMGFGQHIESFMALLMSLSYVRYLLEATCVSLYSNRPNMNCPTGYNICLYKDPKLILRDLGMLNTSLLTQFIVLINFYIFIRVLAYFALRYRLNKELSNKMITYMKKLLKRNL</sequence>
<dbReference type="PROSITE" id="PS50893">
    <property type="entry name" value="ABC_TRANSPORTER_2"/>
    <property type="match status" value="1"/>
</dbReference>
<dbReference type="FunFam" id="3.40.50.300:FF:001077">
    <property type="entry name" value="Uncharacterized protein, isoform A"/>
    <property type="match status" value="1"/>
</dbReference>
<evidence type="ECO:0000259" key="10">
    <source>
        <dbReference type="PROSITE" id="PS50893"/>
    </source>
</evidence>
<dbReference type="SMART" id="SM00382">
    <property type="entry name" value="AAA"/>
    <property type="match status" value="1"/>
</dbReference>
<protein>
    <recommendedName>
        <fullName evidence="10">ABC transporter domain-containing protein</fullName>
    </recommendedName>
</protein>
<dbReference type="Pfam" id="PF00005">
    <property type="entry name" value="ABC_tran"/>
    <property type="match status" value="1"/>
</dbReference>
<dbReference type="InterPro" id="IPR043926">
    <property type="entry name" value="ABCG_dom"/>
</dbReference>
<evidence type="ECO:0000256" key="3">
    <source>
        <dbReference type="ARBA" id="ARBA00022448"/>
    </source>
</evidence>
<gene>
    <name evidence="11" type="ORF">V9T40_002783</name>
</gene>
<feature type="transmembrane region" description="Helical" evidence="9">
    <location>
        <begin position="375"/>
        <end position="402"/>
    </location>
</feature>
<evidence type="ECO:0000256" key="9">
    <source>
        <dbReference type="SAM" id="Phobius"/>
    </source>
</evidence>
<evidence type="ECO:0000256" key="7">
    <source>
        <dbReference type="ARBA" id="ARBA00022989"/>
    </source>
</evidence>
<dbReference type="GO" id="GO:0005524">
    <property type="term" value="F:ATP binding"/>
    <property type="evidence" value="ECO:0007669"/>
    <property type="project" value="UniProtKB-KW"/>
</dbReference>
<dbReference type="AlphaFoldDB" id="A0AAN9THC2"/>
<evidence type="ECO:0000256" key="2">
    <source>
        <dbReference type="ARBA" id="ARBA00005814"/>
    </source>
</evidence>
<keyword evidence="8 9" id="KW-0472">Membrane</keyword>
<reference evidence="11 12" key="1">
    <citation type="submission" date="2024-03" db="EMBL/GenBank/DDBJ databases">
        <title>Adaptation during the transition from Ophiocordyceps entomopathogen to insect associate is accompanied by gene loss and intensified selection.</title>
        <authorList>
            <person name="Ward C.M."/>
            <person name="Onetto C.A."/>
            <person name="Borneman A.R."/>
        </authorList>
    </citation>
    <scope>NUCLEOTIDE SEQUENCE [LARGE SCALE GENOMIC DNA]</scope>
    <source>
        <strain evidence="11">AWRI1</strain>
        <tissue evidence="11">Single Adult Female</tissue>
    </source>
</reference>
<comment type="subcellular location">
    <subcellularLocation>
        <location evidence="1">Membrane</location>
        <topology evidence="1">Multi-pass membrane protein</topology>
    </subcellularLocation>
</comment>
<feature type="transmembrane region" description="Helical" evidence="9">
    <location>
        <begin position="445"/>
        <end position="464"/>
    </location>
</feature>
<dbReference type="GO" id="GO:0140359">
    <property type="term" value="F:ABC-type transporter activity"/>
    <property type="evidence" value="ECO:0007669"/>
    <property type="project" value="InterPro"/>
</dbReference>
<evidence type="ECO:0000256" key="4">
    <source>
        <dbReference type="ARBA" id="ARBA00022692"/>
    </source>
</evidence>
<feature type="domain" description="ABC transporter" evidence="10">
    <location>
        <begin position="1"/>
        <end position="203"/>
    </location>
</feature>
<dbReference type="InterPro" id="IPR027417">
    <property type="entry name" value="P-loop_NTPase"/>
</dbReference>